<protein>
    <submittedName>
        <fullName evidence="2">Uncharacterized protein</fullName>
    </submittedName>
</protein>
<dbReference type="EMBL" id="BGPR01002493">
    <property type="protein sequence ID" value="GBM74386.1"/>
    <property type="molecule type" value="Genomic_DNA"/>
</dbReference>
<evidence type="ECO:0000313" key="2">
    <source>
        <dbReference type="EMBL" id="GBM74386.1"/>
    </source>
</evidence>
<evidence type="ECO:0000313" key="3">
    <source>
        <dbReference type="Proteomes" id="UP000499080"/>
    </source>
</evidence>
<comment type="caution">
    <text evidence="2">The sequence shown here is derived from an EMBL/GenBank/DDBJ whole genome shotgun (WGS) entry which is preliminary data.</text>
</comment>
<dbReference type="Proteomes" id="UP000499080">
    <property type="component" value="Unassembled WGS sequence"/>
</dbReference>
<keyword evidence="3" id="KW-1185">Reference proteome</keyword>
<gene>
    <name evidence="2" type="ORF">AVEN_161280_1</name>
</gene>
<name>A0A4Y2IBF2_ARAVE</name>
<organism evidence="2 3">
    <name type="scientific">Araneus ventricosus</name>
    <name type="common">Orbweaver spider</name>
    <name type="synonym">Epeira ventricosa</name>
    <dbReference type="NCBI Taxonomy" id="182803"/>
    <lineage>
        <taxon>Eukaryota</taxon>
        <taxon>Metazoa</taxon>
        <taxon>Ecdysozoa</taxon>
        <taxon>Arthropoda</taxon>
        <taxon>Chelicerata</taxon>
        <taxon>Arachnida</taxon>
        <taxon>Araneae</taxon>
        <taxon>Araneomorphae</taxon>
        <taxon>Entelegynae</taxon>
        <taxon>Araneoidea</taxon>
        <taxon>Araneidae</taxon>
        <taxon>Araneus</taxon>
    </lineage>
</organism>
<reference evidence="2 3" key="1">
    <citation type="journal article" date="2019" name="Sci. Rep.">
        <title>Orb-weaving spider Araneus ventricosus genome elucidates the spidroin gene catalogue.</title>
        <authorList>
            <person name="Kono N."/>
            <person name="Nakamura H."/>
            <person name="Ohtoshi R."/>
            <person name="Moran D.A.P."/>
            <person name="Shinohara A."/>
            <person name="Yoshida Y."/>
            <person name="Fujiwara M."/>
            <person name="Mori M."/>
            <person name="Tomita M."/>
            <person name="Arakawa K."/>
        </authorList>
    </citation>
    <scope>NUCLEOTIDE SEQUENCE [LARGE SCALE GENOMIC DNA]</scope>
</reference>
<proteinExistence type="predicted"/>
<dbReference type="AlphaFoldDB" id="A0A4Y2IBF2"/>
<feature type="compositionally biased region" description="Polar residues" evidence="1">
    <location>
        <begin position="58"/>
        <end position="74"/>
    </location>
</feature>
<accession>A0A4Y2IBF2</accession>
<feature type="region of interest" description="Disordered" evidence="1">
    <location>
        <begin position="58"/>
        <end position="97"/>
    </location>
</feature>
<sequence length="131" mass="14767">MATASFLREPCTSRLRFRESTCIKQANHVSSKLEFLEHGKEKAIVIFKKRWKLAQRNGNAGIQTRSKSNTSCADSNLGPRLEGSGTSKDLPTLRPRIEGRNELEISRVGEEEGEGVEFCDFERCLRTNKPP</sequence>
<evidence type="ECO:0000256" key="1">
    <source>
        <dbReference type="SAM" id="MobiDB-lite"/>
    </source>
</evidence>